<dbReference type="InterPro" id="IPR011050">
    <property type="entry name" value="Pectin_lyase_fold/virulence"/>
</dbReference>
<sequence>MAVMIDWCRGMRMRGLRVQNAHQMHVTVSRSRDMRVARLRIEAPEDSPNTDGIHVAESTAVTIQRCHIGTSNGCISIINGSFGVKMWDIDCGPGHDISIGSLGKGGAFAAVADVALDSARISHA</sequence>
<evidence type="ECO:0000313" key="9">
    <source>
        <dbReference type="EMBL" id="CAD6204862.1"/>
    </source>
</evidence>
<dbReference type="InterPro" id="IPR000743">
    <property type="entry name" value="Glyco_hydro_28"/>
</dbReference>
<keyword evidence="5 8" id="KW-0378">Hydrolase</keyword>
<evidence type="ECO:0000256" key="4">
    <source>
        <dbReference type="ARBA" id="ARBA00022525"/>
    </source>
</evidence>
<keyword evidence="7" id="KW-0961">Cell wall biogenesis/degradation</keyword>
<dbReference type="Pfam" id="PF00295">
    <property type="entry name" value="Glyco_hydro_28"/>
    <property type="match status" value="1"/>
</dbReference>
<evidence type="ECO:0000256" key="7">
    <source>
        <dbReference type="ARBA" id="ARBA00023316"/>
    </source>
</evidence>
<organism evidence="9 10">
    <name type="scientific">Miscanthus lutarioriparius</name>
    <dbReference type="NCBI Taxonomy" id="422564"/>
    <lineage>
        <taxon>Eukaryota</taxon>
        <taxon>Viridiplantae</taxon>
        <taxon>Streptophyta</taxon>
        <taxon>Embryophyta</taxon>
        <taxon>Tracheophyta</taxon>
        <taxon>Spermatophyta</taxon>
        <taxon>Magnoliopsida</taxon>
        <taxon>Liliopsida</taxon>
        <taxon>Poales</taxon>
        <taxon>Poaceae</taxon>
        <taxon>PACMAD clade</taxon>
        <taxon>Panicoideae</taxon>
        <taxon>Andropogonodae</taxon>
        <taxon>Andropogoneae</taxon>
        <taxon>Saccharinae</taxon>
        <taxon>Miscanthus</taxon>
    </lineage>
</organism>
<keyword evidence="3" id="KW-0134">Cell wall</keyword>
<evidence type="ECO:0000256" key="5">
    <source>
        <dbReference type="ARBA" id="ARBA00022801"/>
    </source>
</evidence>
<reference evidence="9" key="1">
    <citation type="submission" date="2020-10" db="EMBL/GenBank/DDBJ databases">
        <authorList>
            <person name="Han B."/>
            <person name="Lu T."/>
            <person name="Zhao Q."/>
            <person name="Huang X."/>
            <person name="Zhao Y."/>
        </authorList>
    </citation>
    <scope>NUCLEOTIDE SEQUENCE</scope>
</reference>
<proteinExistence type="inferred from homology"/>
<dbReference type="EMBL" id="CAJGYO010000001">
    <property type="protein sequence ID" value="CAD6204862.1"/>
    <property type="molecule type" value="Genomic_DNA"/>
</dbReference>
<evidence type="ECO:0000313" key="10">
    <source>
        <dbReference type="Proteomes" id="UP000604825"/>
    </source>
</evidence>
<comment type="similarity">
    <text evidence="2 8">Belongs to the glycosyl hydrolase 28 family.</text>
</comment>
<protein>
    <submittedName>
        <fullName evidence="9">Uncharacterized protein</fullName>
    </submittedName>
</protein>
<name>A0A811MC95_9POAL</name>
<evidence type="ECO:0000256" key="6">
    <source>
        <dbReference type="ARBA" id="ARBA00023295"/>
    </source>
</evidence>
<keyword evidence="6 8" id="KW-0326">Glycosidase</keyword>
<accession>A0A811MC95</accession>
<dbReference type="GO" id="GO:0071555">
    <property type="term" value="P:cell wall organization"/>
    <property type="evidence" value="ECO:0007669"/>
    <property type="project" value="UniProtKB-KW"/>
</dbReference>
<evidence type="ECO:0000256" key="1">
    <source>
        <dbReference type="ARBA" id="ARBA00004191"/>
    </source>
</evidence>
<gene>
    <name evidence="9" type="ORF">NCGR_LOCUS2800</name>
</gene>
<keyword evidence="4" id="KW-0964">Secreted</keyword>
<dbReference type="OrthoDB" id="187139at2759"/>
<dbReference type="PANTHER" id="PTHR31375">
    <property type="match status" value="1"/>
</dbReference>
<evidence type="ECO:0000256" key="2">
    <source>
        <dbReference type="ARBA" id="ARBA00008834"/>
    </source>
</evidence>
<dbReference type="Gene3D" id="2.160.20.10">
    <property type="entry name" value="Single-stranded right-handed beta-helix, Pectin lyase-like"/>
    <property type="match status" value="1"/>
</dbReference>
<keyword evidence="10" id="KW-1185">Reference proteome</keyword>
<dbReference type="AlphaFoldDB" id="A0A811MC95"/>
<dbReference type="SUPFAM" id="SSF51126">
    <property type="entry name" value="Pectin lyase-like"/>
    <property type="match status" value="1"/>
</dbReference>
<comment type="subcellular location">
    <subcellularLocation>
        <location evidence="1">Secreted</location>
        <location evidence="1">Cell wall</location>
    </subcellularLocation>
</comment>
<dbReference type="Proteomes" id="UP000604825">
    <property type="component" value="Unassembled WGS sequence"/>
</dbReference>
<dbReference type="GO" id="GO:0004650">
    <property type="term" value="F:polygalacturonase activity"/>
    <property type="evidence" value="ECO:0007669"/>
    <property type="project" value="InterPro"/>
</dbReference>
<evidence type="ECO:0000256" key="8">
    <source>
        <dbReference type="RuleBase" id="RU361169"/>
    </source>
</evidence>
<dbReference type="InterPro" id="IPR012334">
    <property type="entry name" value="Pectin_lyas_fold"/>
</dbReference>
<evidence type="ECO:0000256" key="3">
    <source>
        <dbReference type="ARBA" id="ARBA00022512"/>
    </source>
</evidence>
<comment type="caution">
    <text evidence="9">The sequence shown here is derived from an EMBL/GenBank/DDBJ whole genome shotgun (WGS) entry which is preliminary data.</text>
</comment>
<dbReference type="GO" id="GO:0005975">
    <property type="term" value="P:carbohydrate metabolic process"/>
    <property type="evidence" value="ECO:0007669"/>
    <property type="project" value="InterPro"/>
</dbReference>